<name>A0A4Q0QQU2_9BRAD</name>
<evidence type="ECO:0000313" key="5">
    <source>
        <dbReference type="EMBL" id="RXG99436.1"/>
    </source>
</evidence>
<protein>
    <submittedName>
        <fullName evidence="5">Nitroreductase</fullName>
    </submittedName>
</protein>
<dbReference type="InterPro" id="IPR029479">
    <property type="entry name" value="Nitroreductase"/>
</dbReference>
<evidence type="ECO:0000256" key="1">
    <source>
        <dbReference type="ARBA" id="ARBA00022630"/>
    </source>
</evidence>
<dbReference type="SUPFAM" id="SSF55469">
    <property type="entry name" value="FMN-dependent nitroreductase-like"/>
    <property type="match status" value="1"/>
</dbReference>
<comment type="caution">
    <text evidence="5">The sequence shown here is derived from an EMBL/GenBank/DDBJ whole genome shotgun (WGS) entry which is preliminary data.</text>
</comment>
<dbReference type="AlphaFoldDB" id="A0A4Q0QQU2"/>
<evidence type="ECO:0000256" key="2">
    <source>
        <dbReference type="ARBA" id="ARBA00022643"/>
    </source>
</evidence>
<dbReference type="CDD" id="cd02136">
    <property type="entry name" value="PnbA_NfnB-like"/>
    <property type="match status" value="1"/>
</dbReference>
<reference evidence="5 6" key="1">
    <citation type="submission" date="2018-11" db="EMBL/GenBank/DDBJ databases">
        <title>Bradyrhizobium sp. nov., isolated from effective nodules of peanut in China.</title>
        <authorList>
            <person name="Li Y."/>
        </authorList>
    </citation>
    <scope>NUCLEOTIDE SEQUENCE [LARGE SCALE GENOMIC DNA]</scope>
    <source>
        <strain evidence="5 6">CCBAU 51770</strain>
    </source>
</reference>
<proteinExistence type="predicted"/>
<keyword evidence="3" id="KW-0560">Oxidoreductase</keyword>
<sequence length="228" mass="25301">MSTLQRPLMSVDEAIRRRRSVRGFLSREVPDAILREVFALAQWSPSNCNVQPWVPHVVSGDRLKQLRDVLVAAGMRGEPIKPDWPADGKFTGVHRERQVGAAQALYGAMGVARSDAIGRKLAYVRNHAFFDAPHAVFIFMPEPFDTREATDIGMYAQTLMLAFTARGIASCAQGALGLFPDIVREQLGIPGHQKLLFGISFGYEDIDVKANAARADRAPMDDVVRFHR</sequence>
<keyword evidence="2" id="KW-0288">FMN</keyword>
<dbReference type="PANTHER" id="PTHR23026:SF90">
    <property type="entry name" value="IODOTYROSINE DEIODINASE 1"/>
    <property type="match status" value="1"/>
</dbReference>
<evidence type="ECO:0000256" key="3">
    <source>
        <dbReference type="ARBA" id="ARBA00023002"/>
    </source>
</evidence>
<feature type="domain" description="Nitroreductase" evidence="4">
    <location>
        <begin position="15"/>
        <end position="203"/>
    </location>
</feature>
<dbReference type="GO" id="GO:0016491">
    <property type="term" value="F:oxidoreductase activity"/>
    <property type="evidence" value="ECO:0007669"/>
    <property type="project" value="UniProtKB-KW"/>
</dbReference>
<dbReference type="Proteomes" id="UP000290174">
    <property type="component" value="Unassembled WGS sequence"/>
</dbReference>
<dbReference type="InterPro" id="IPR000415">
    <property type="entry name" value="Nitroreductase-like"/>
</dbReference>
<dbReference type="Gene3D" id="3.40.109.10">
    <property type="entry name" value="NADH Oxidase"/>
    <property type="match status" value="1"/>
</dbReference>
<dbReference type="Pfam" id="PF00881">
    <property type="entry name" value="Nitroreductase"/>
    <property type="match status" value="1"/>
</dbReference>
<organism evidence="5 6">
    <name type="scientific">Bradyrhizobium zhanjiangense</name>
    <dbReference type="NCBI Taxonomy" id="1325107"/>
    <lineage>
        <taxon>Bacteria</taxon>
        <taxon>Pseudomonadati</taxon>
        <taxon>Pseudomonadota</taxon>
        <taxon>Alphaproteobacteria</taxon>
        <taxon>Hyphomicrobiales</taxon>
        <taxon>Nitrobacteraceae</taxon>
        <taxon>Bradyrhizobium</taxon>
    </lineage>
</organism>
<dbReference type="RefSeq" id="WP_128955916.1">
    <property type="nucleotide sequence ID" value="NZ_RKMK01000008.1"/>
</dbReference>
<accession>A0A4Q0QQU2</accession>
<dbReference type="PANTHER" id="PTHR23026">
    <property type="entry name" value="NADPH NITROREDUCTASE"/>
    <property type="match status" value="1"/>
</dbReference>
<dbReference type="InterPro" id="IPR050627">
    <property type="entry name" value="Nitroreductase/BluB"/>
</dbReference>
<evidence type="ECO:0000259" key="4">
    <source>
        <dbReference type="Pfam" id="PF00881"/>
    </source>
</evidence>
<gene>
    <name evidence="5" type="ORF">EAS61_12165</name>
</gene>
<evidence type="ECO:0000313" key="6">
    <source>
        <dbReference type="Proteomes" id="UP000290174"/>
    </source>
</evidence>
<keyword evidence="1" id="KW-0285">Flavoprotein</keyword>
<dbReference type="EMBL" id="RKMK01000008">
    <property type="protein sequence ID" value="RXG99436.1"/>
    <property type="molecule type" value="Genomic_DNA"/>
</dbReference>